<name>A0A913X6M2_EXADI</name>
<protein>
    <recommendedName>
        <fullName evidence="2">Jacalin-type lectin domain-containing protein</fullName>
    </recommendedName>
</protein>
<dbReference type="InterPro" id="IPR036404">
    <property type="entry name" value="Jacalin-like_lectin_dom_sf"/>
</dbReference>
<organism evidence="3 4">
    <name type="scientific">Exaiptasia diaphana</name>
    <name type="common">Tropical sea anemone</name>
    <name type="synonym">Aiptasia pulchella</name>
    <dbReference type="NCBI Taxonomy" id="2652724"/>
    <lineage>
        <taxon>Eukaryota</taxon>
        <taxon>Metazoa</taxon>
        <taxon>Cnidaria</taxon>
        <taxon>Anthozoa</taxon>
        <taxon>Hexacorallia</taxon>
        <taxon>Actiniaria</taxon>
        <taxon>Aiptasiidae</taxon>
        <taxon>Exaiptasia</taxon>
    </lineage>
</organism>
<accession>A0A913X6M2</accession>
<dbReference type="KEGG" id="epa:110238383"/>
<keyword evidence="4" id="KW-1185">Reference proteome</keyword>
<dbReference type="SUPFAM" id="SSF51101">
    <property type="entry name" value="Mannose-binding lectins"/>
    <property type="match status" value="1"/>
</dbReference>
<evidence type="ECO:0000313" key="3">
    <source>
        <dbReference type="EnsemblMetazoa" id="XP_020899712.1"/>
    </source>
</evidence>
<dbReference type="InterPro" id="IPR021917">
    <property type="entry name" value="Unchr_Zn-peptidase-like"/>
</dbReference>
<dbReference type="OMA" id="TYWANYA"/>
<evidence type="ECO:0000259" key="2">
    <source>
        <dbReference type="SMART" id="SM00915"/>
    </source>
</evidence>
<dbReference type="SMART" id="SM00915">
    <property type="entry name" value="Jacalin"/>
    <property type="match status" value="1"/>
</dbReference>
<dbReference type="PANTHER" id="PTHR21054">
    <property type="entry name" value="ZINC METALLOPROTEINASE-RELATED"/>
    <property type="match status" value="1"/>
</dbReference>
<dbReference type="RefSeq" id="XP_020899712.1">
    <property type="nucleotide sequence ID" value="XM_021044053.2"/>
</dbReference>
<dbReference type="Pfam" id="PF01419">
    <property type="entry name" value="Jacalin"/>
    <property type="match status" value="1"/>
</dbReference>
<proteinExistence type="predicted"/>
<feature type="compositionally biased region" description="Basic and acidic residues" evidence="1">
    <location>
        <begin position="744"/>
        <end position="767"/>
    </location>
</feature>
<sequence>MDEDLNDLQVKTKEDNIQVLNYTDGETIDYPFVLLECEIRKPVLSEHSLVDNLASEDFENETVQRDFVLVNTEIECRSWPVVDGGFKALLQLNTGDNLIRFKAWVSGLFMEEDFKLTYTPSSLTRFVRVVYIKCSDSEGSFQAPNGVVNDVDMATKKLAFNARLLQTFTAQDMHRHGFGHRTFRLEEDCMGKPVINIFTSSLTSVDALKMTGGQLYDKFSLELSKSNLNDPLCKFWTFMSFTHYDPPAADLFNDKDIHLYVKGHTALGGGQLALFGTGNLHTWASETDELMSCFTNTKMIDRRYLFDDSSRRGSYWANYATGLGASMHELGHCFDLAHTPNGIMGRGFDDFNCVFSLWKNPPPLHCKQECNSKTIEESKDISSNEVSMAADNDIDTQENAHHVAKGLVQRSDYRDEHDISHGRELAHWINDKTNLARPGDWSHGAKWYRSSAVILRYHKWFCNGEESDHEVMNQPIVQWSRDFFGPVGNISDSYHCNRTSFNDKTWLGDNNAVLCGYVIHAEEYVNSIQTIGRVLEPDGFEKAKEIFSEPQGQVFGRKYVFKMCEPDEEVTAIDVRAGAWIDAIRIHTNYKSSVLMGGGGGCFNHFKPAEEQRIAGMFGCAGEFVGSIGIFLESHGNAASSTIEPTPDEHLIISAANGLRLIELHDKKHGEVYEHWEFLESPPPTQFILNKADIMAQEARIVIMDDNGNMHSSGPFGGLEKMFSTIAAKMNEIQTTDTQIMDTKPPEHEETKSYEKSKDEVETRDSSESEVNLITEECCGEVSEIIKDTRAPAEQSKENESVMIEDKNKLRETFDKDDYEKLQQQTYFRQSAKQKDETVTRYY</sequence>
<dbReference type="OrthoDB" id="74460at2759"/>
<feature type="region of interest" description="Disordered" evidence="1">
    <location>
        <begin position="741"/>
        <end position="771"/>
    </location>
</feature>
<dbReference type="Proteomes" id="UP000887567">
    <property type="component" value="Unplaced"/>
</dbReference>
<evidence type="ECO:0000256" key="1">
    <source>
        <dbReference type="SAM" id="MobiDB-lite"/>
    </source>
</evidence>
<dbReference type="EnsemblMetazoa" id="XM_021044053.2">
    <property type="protein sequence ID" value="XP_020899712.1"/>
    <property type="gene ID" value="LOC110238383"/>
</dbReference>
<feature type="domain" description="Jacalin-type lectin" evidence="2">
    <location>
        <begin position="503"/>
        <end position="634"/>
    </location>
</feature>
<dbReference type="InterPro" id="IPR053002">
    <property type="entry name" value="Metalloproteinase_M10B"/>
</dbReference>
<reference evidence="3" key="1">
    <citation type="submission" date="2022-11" db="UniProtKB">
        <authorList>
            <consortium name="EnsemblMetazoa"/>
        </authorList>
    </citation>
    <scope>IDENTIFICATION</scope>
</reference>
<dbReference type="Pfam" id="PF12044">
    <property type="entry name" value="Metallopep"/>
    <property type="match status" value="1"/>
</dbReference>
<dbReference type="InterPro" id="IPR001229">
    <property type="entry name" value="Jacalin-like_lectin_dom"/>
</dbReference>
<feature type="region of interest" description="Disordered" evidence="1">
    <location>
        <begin position="788"/>
        <end position="809"/>
    </location>
</feature>
<dbReference type="Gene3D" id="2.100.10.30">
    <property type="entry name" value="Jacalin-like lectin domain"/>
    <property type="match status" value="1"/>
</dbReference>
<dbReference type="GeneID" id="110238383"/>
<evidence type="ECO:0000313" key="4">
    <source>
        <dbReference type="Proteomes" id="UP000887567"/>
    </source>
</evidence>
<dbReference type="AlphaFoldDB" id="A0A913X6M2"/>
<dbReference type="PANTHER" id="PTHR21054:SF2">
    <property type="entry name" value="MIP04191P"/>
    <property type="match status" value="1"/>
</dbReference>